<keyword evidence="3" id="KW-1185">Reference proteome</keyword>
<organism evidence="2 3">
    <name type="scientific">Paraglomus occultum</name>
    <dbReference type="NCBI Taxonomy" id="144539"/>
    <lineage>
        <taxon>Eukaryota</taxon>
        <taxon>Fungi</taxon>
        <taxon>Fungi incertae sedis</taxon>
        <taxon>Mucoromycota</taxon>
        <taxon>Glomeromycotina</taxon>
        <taxon>Glomeromycetes</taxon>
        <taxon>Paraglomerales</taxon>
        <taxon>Paraglomeraceae</taxon>
        <taxon>Paraglomus</taxon>
    </lineage>
</organism>
<feature type="region of interest" description="Disordered" evidence="1">
    <location>
        <begin position="55"/>
        <end position="94"/>
    </location>
</feature>
<accession>A0A9N9CSL9</accession>
<comment type="caution">
    <text evidence="2">The sequence shown here is derived from an EMBL/GenBank/DDBJ whole genome shotgun (WGS) entry which is preliminary data.</text>
</comment>
<dbReference type="AlphaFoldDB" id="A0A9N9CSL9"/>
<reference evidence="2" key="1">
    <citation type="submission" date="2021-06" db="EMBL/GenBank/DDBJ databases">
        <authorList>
            <person name="Kallberg Y."/>
            <person name="Tangrot J."/>
            <person name="Rosling A."/>
        </authorList>
    </citation>
    <scope>NUCLEOTIDE SEQUENCE</scope>
    <source>
        <strain evidence="2">IA702</strain>
    </source>
</reference>
<sequence>MRTWISRRYLYDATDGADQEMDIWKEIVLDDFSSITPNDNEDDVEINIDWSDVPFDDLDESVPNENEEADITFDDSDENEEANDSMDIDSPLMLDEGDINNNKKRRLAILTPCVLLVKDKKK</sequence>
<evidence type="ECO:0000313" key="3">
    <source>
        <dbReference type="Proteomes" id="UP000789572"/>
    </source>
</evidence>
<dbReference type="EMBL" id="CAJVPJ010001984">
    <property type="protein sequence ID" value="CAG8609647.1"/>
    <property type="molecule type" value="Genomic_DNA"/>
</dbReference>
<proteinExistence type="predicted"/>
<evidence type="ECO:0000256" key="1">
    <source>
        <dbReference type="SAM" id="MobiDB-lite"/>
    </source>
</evidence>
<evidence type="ECO:0000313" key="2">
    <source>
        <dbReference type="EMBL" id="CAG8609647.1"/>
    </source>
</evidence>
<feature type="compositionally biased region" description="Acidic residues" evidence="1">
    <location>
        <begin position="55"/>
        <end position="87"/>
    </location>
</feature>
<gene>
    <name evidence="2" type="ORF">POCULU_LOCUS7884</name>
</gene>
<protein>
    <submittedName>
        <fullName evidence="2">3216_t:CDS:1</fullName>
    </submittedName>
</protein>
<name>A0A9N9CSL9_9GLOM</name>
<dbReference type="Proteomes" id="UP000789572">
    <property type="component" value="Unassembled WGS sequence"/>
</dbReference>